<dbReference type="InterPro" id="IPR007630">
    <property type="entry name" value="RNA_pol_sigma70_r4"/>
</dbReference>
<keyword evidence="3" id="KW-1185">Reference proteome</keyword>
<dbReference type="Gene3D" id="1.10.260.40">
    <property type="entry name" value="lambda repressor-like DNA-binding domains"/>
    <property type="match status" value="1"/>
</dbReference>
<evidence type="ECO:0000259" key="1">
    <source>
        <dbReference type="PROSITE" id="PS50943"/>
    </source>
</evidence>
<dbReference type="CDD" id="cd00093">
    <property type="entry name" value="HTH_XRE"/>
    <property type="match status" value="1"/>
</dbReference>
<accession>A0ABU8Y650</accession>
<organism evidence="2 3">
    <name type="scientific">Curtobacterium citreum</name>
    <dbReference type="NCBI Taxonomy" id="2036"/>
    <lineage>
        <taxon>Bacteria</taxon>
        <taxon>Bacillati</taxon>
        <taxon>Actinomycetota</taxon>
        <taxon>Actinomycetes</taxon>
        <taxon>Micrococcales</taxon>
        <taxon>Microbacteriaceae</taxon>
        <taxon>Curtobacterium</taxon>
    </lineage>
</organism>
<proteinExistence type="predicted"/>
<dbReference type="Proteomes" id="UP001370299">
    <property type="component" value="Unassembled WGS sequence"/>
</dbReference>
<dbReference type="InterPro" id="IPR001387">
    <property type="entry name" value="Cro/C1-type_HTH"/>
</dbReference>
<evidence type="ECO:0000313" key="2">
    <source>
        <dbReference type="EMBL" id="MEK0170293.1"/>
    </source>
</evidence>
<reference evidence="2 3" key="1">
    <citation type="submission" date="2024-03" db="EMBL/GenBank/DDBJ databases">
        <title>Whole genomes of four grape xylem sap localized bacterial endophytes.</title>
        <authorList>
            <person name="Kumar G."/>
            <person name="Savka M.A."/>
        </authorList>
    </citation>
    <scope>NUCLEOTIDE SEQUENCE [LARGE SCALE GENOMIC DNA]</scope>
    <source>
        <strain evidence="2 3">RIT_GXS8</strain>
    </source>
</reference>
<evidence type="ECO:0000313" key="3">
    <source>
        <dbReference type="Proteomes" id="UP001370299"/>
    </source>
</evidence>
<dbReference type="Pfam" id="PF04545">
    <property type="entry name" value="Sigma70_r4"/>
    <property type="match status" value="1"/>
</dbReference>
<protein>
    <submittedName>
        <fullName evidence="2">Sigma factor-like helix-turn-helix DNA-binding protein</fullName>
    </submittedName>
</protein>
<name>A0ABU8Y650_9MICO</name>
<dbReference type="SUPFAM" id="SSF47413">
    <property type="entry name" value="lambda repressor-like DNA-binding domains"/>
    <property type="match status" value="1"/>
</dbReference>
<dbReference type="RefSeq" id="WP_260232967.1">
    <property type="nucleotide sequence ID" value="NZ_JBBKAP010000051.1"/>
</dbReference>
<sequence>MMGKEDFVRGNDRLEQMMQRPGVADAVAALEVEADELDRIHAMSLAMVREAGKRTQAEIAHELGISQGAVSQMERREDMLLSTLRSYITATGAENPRIIVTVNGHDVELAI</sequence>
<comment type="caution">
    <text evidence="2">The sequence shown here is derived from an EMBL/GenBank/DDBJ whole genome shotgun (WGS) entry which is preliminary data.</text>
</comment>
<feature type="domain" description="HTH cro/C1-type" evidence="1">
    <location>
        <begin position="45"/>
        <end position="75"/>
    </location>
</feature>
<gene>
    <name evidence="2" type="ORF">WMN62_02310</name>
</gene>
<dbReference type="InterPro" id="IPR010982">
    <property type="entry name" value="Lambda_DNA-bd_dom_sf"/>
</dbReference>
<dbReference type="PROSITE" id="PS50943">
    <property type="entry name" value="HTH_CROC1"/>
    <property type="match status" value="1"/>
</dbReference>
<dbReference type="EMBL" id="JBBLYY010000016">
    <property type="protein sequence ID" value="MEK0170293.1"/>
    <property type="molecule type" value="Genomic_DNA"/>
</dbReference>